<reference evidence="5 6" key="1">
    <citation type="journal article" date="2014" name="Appl. Environ. Microbiol.">
        <title>Genomic encyclopedia of type strains of the genus Bifidobacterium.</title>
        <authorList>
            <person name="Milani C."/>
            <person name="Lugli G.A."/>
            <person name="Duranti S."/>
            <person name="Turroni F."/>
            <person name="Bottacini F."/>
            <person name="Mangifesta M."/>
            <person name="Sanchez B."/>
            <person name="Viappiani A."/>
            <person name="Mancabelli L."/>
            <person name="Taminiau B."/>
            <person name="Delcenserie V."/>
            <person name="Barrangou R."/>
            <person name="Margolles A."/>
            <person name="van Sinderen D."/>
            <person name="Ventura M."/>
        </authorList>
    </citation>
    <scope>NUCLEOTIDE SEQUENCE [LARGE SCALE GENOMIC DNA]</scope>
    <source>
        <strain evidence="5 6">DSM 19703</strain>
    </source>
</reference>
<dbReference type="Gene3D" id="2.60.40.1240">
    <property type="match status" value="1"/>
</dbReference>
<feature type="compositionally biased region" description="Polar residues" evidence="2">
    <location>
        <begin position="75"/>
        <end position="86"/>
    </location>
</feature>
<keyword evidence="3" id="KW-0812">Transmembrane</keyword>
<keyword evidence="3" id="KW-1133">Transmembrane helix</keyword>
<keyword evidence="3" id="KW-0472">Membrane</keyword>
<organism evidence="5 6">
    <name type="scientific">Bifidobacterium bombi DSM 19703</name>
    <dbReference type="NCBI Taxonomy" id="1341695"/>
    <lineage>
        <taxon>Bacteria</taxon>
        <taxon>Bacillati</taxon>
        <taxon>Actinomycetota</taxon>
        <taxon>Actinomycetes</taxon>
        <taxon>Bifidobacteriales</taxon>
        <taxon>Bifidobacteriaceae</taxon>
        <taxon>Bifidobacterium</taxon>
    </lineage>
</organism>
<keyword evidence="1" id="KW-0732">Signal</keyword>
<sequence length="423" mass="44984">MQEFDGLEPGNDGQVNQPNPTENGLGNDSPYVNGSHNGDNALGASDATTPQVSQTPQVPPSPVVPQVPEHDSTAHETQQGPYTQPYQEASQPYQEPAQPYQEASQPYQPASQQPFQVSQQGAQFPQTQAQPQFQSSQQQGQQTPQLFPQEPQPQFQQPFAGGNGQMPGTDGPNRSEGNTVCGIIALVLGVLAFILSFIPLVDTFAILLAIVGVILSVVGLVGVFCGKKTGKVLTIIATVLNVLALIISFAMMAGLSKAMNEDVTKSQSSSAIAPKHDHDSKDSGKASGGAKSNSKGGTQDSEGDLPHAHVKIVSAVKSVNDFDGKPTALVTYQWTNKDTKNSDFITAMRAVVFQNGKELETTFYSSENTPQGYDQSSESRELQPGASETTTVAYIVSDNSPLTVEVTDLFGSDTAKISHTFNL</sequence>
<dbReference type="RefSeq" id="WP_052377466.1">
    <property type="nucleotide sequence ID" value="NZ_ATLK01000001.1"/>
</dbReference>
<accession>A0A080N377</accession>
<evidence type="ECO:0000313" key="6">
    <source>
        <dbReference type="Proteomes" id="UP000028730"/>
    </source>
</evidence>
<dbReference type="EMBL" id="ATLK01000001">
    <property type="protein sequence ID" value="KFF31578.1"/>
    <property type="molecule type" value="Genomic_DNA"/>
</dbReference>
<proteinExistence type="predicted"/>
<feature type="region of interest" description="Disordered" evidence="2">
    <location>
        <begin position="1"/>
        <end position="174"/>
    </location>
</feature>
<evidence type="ECO:0000259" key="4">
    <source>
        <dbReference type="Pfam" id="PF16729"/>
    </source>
</evidence>
<feature type="transmembrane region" description="Helical" evidence="3">
    <location>
        <begin position="180"/>
        <end position="198"/>
    </location>
</feature>
<comment type="caution">
    <text evidence="5">The sequence shown here is derived from an EMBL/GenBank/DDBJ whole genome shotgun (WGS) entry which is preliminary data.</text>
</comment>
<dbReference type="STRING" id="1341695.BBOMB_0960"/>
<evidence type="ECO:0000313" key="5">
    <source>
        <dbReference type="EMBL" id="KFF31578.1"/>
    </source>
</evidence>
<name>A0A080N377_9BIFI</name>
<gene>
    <name evidence="5" type="ORF">BBOMB_0960</name>
</gene>
<evidence type="ECO:0000256" key="2">
    <source>
        <dbReference type="SAM" id="MobiDB-lite"/>
    </source>
</evidence>
<dbReference type="Pfam" id="PF16729">
    <property type="entry name" value="DUF5067"/>
    <property type="match status" value="1"/>
</dbReference>
<feature type="compositionally biased region" description="Polar residues" evidence="2">
    <location>
        <begin position="13"/>
        <end position="38"/>
    </location>
</feature>
<feature type="compositionally biased region" description="Low complexity" evidence="2">
    <location>
        <begin position="288"/>
        <end position="297"/>
    </location>
</feature>
<feature type="compositionally biased region" description="Polar residues" evidence="2">
    <location>
        <begin position="365"/>
        <end position="376"/>
    </location>
</feature>
<feature type="transmembrane region" description="Helical" evidence="3">
    <location>
        <begin position="204"/>
        <end position="225"/>
    </location>
</feature>
<feature type="region of interest" description="Disordered" evidence="2">
    <location>
        <begin position="365"/>
        <end position="387"/>
    </location>
</feature>
<feature type="transmembrane region" description="Helical" evidence="3">
    <location>
        <begin position="232"/>
        <end position="255"/>
    </location>
</feature>
<keyword evidence="6" id="KW-1185">Reference proteome</keyword>
<dbReference type="InterPro" id="IPR031989">
    <property type="entry name" value="DUF5067"/>
</dbReference>
<feature type="compositionally biased region" description="Low complexity" evidence="2">
    <location>
        <begin position="87"/>
        <end position="159"/>
    </location>
</feature>
<dbReference type="InterPro" id="IPR029050">
    <property type="entry name" value="Immunoprotect_excell_Ig-like"/>
</dbReference>
<dbReference type="AlphaFoldDB" id="A0A080N377"/>
<feature type="domain" description="DUF5067" evidence="4">
    <location>
        <begin position="291"/>
        <end position="408"/>
    </location>
</feature>
<protein>
    <submittedName>
        <fullName evidence="5">Integral membrane protein, putative tetraspanin family</fullName>
    </submittedName>
</protein>
<feature type="region of interest" description="Disordered" evidence="2">
    <location>
        <begin position="266"/>
        <end position="304"/>
    </location>
</feature>
<evidence type="ECO:0000256" key="3">
    <source>
        <dbReference type="SAM" id="Phobius"/>
    </source>
</evidence>
<feature type="compositionally biased region" description="Basic and acidic residues" evidence="2">
    <location>
        <begin position="274"/>
        <end position="284"/>
    </location>
</feature>
<evidence type="ECO:0000256" key="1">
    <source>
        <dbReference type="ARBA" id="ARBA00022729"/>
    </source>
</evidence>
<dbReference type="eggNOG" id="ENOG5033A46">
    <property type="taxonomic scope" value="Bacteria"/>
</dbReference>
<dbReference type="Proteomes" id="UP000028730">
    <property type="component" value="Unassembled WGS sequence"/>
</dbReference>